<evidence type="ECO:0008006" key="3">
    <source>
        <dbReference type="Google" id="ProtNLM"/>
    </source>
</evidence>
<dbReference type="EMBL" id="CAKJTG010000005">
    <property type="protein sequence ID" value="CAG9607526.1"/>
    <property type="molecule type" value="Genomic_DNA"/>
</dbReference>
<gene>
    <name evidence="1" type="ORF">NEOCIP111885_01217</name>
</gene>
<evidence type="ECO:0000313" key="2">
    <source>
        <dbReference type="Proteomes" id="UP000789845"/>
    </source>
</evidence>
<sequence length="179" mass="20371">MIQLKWTLSQLQKYRNKEFLIDETVSMVDIKKDDPTIRDVSPILIKGRGDISSTKITFHLTIEGYLVLPCSRTLVDVNLPIHVETTETFLLFGSDFETDEEVHRVNGEVIDLFPVIREILLLEIPMQVFCDDVTVSGDEVALQSGKGWEVISELNQQDKIDPRLADLAKFFDNNKSSDS</sequence>
<evidence type="ECO:0000313" key="1">
    <source>
        <dbReference type="EMBL" id="CAG9607526.1"/>
    </source>
</evidence>
<dbReference type="Proteomes" id="UP000789845">
    <property type="component" value="Unassembled WGS sequence"/>
</dbReference>
<dbReference type="AlphaFoldDB" id="A0A9C7G861"/>
<keyword evidence="2" id="KW-1185">Reference proteome</keyword>
<protein>
    <recommendedName>
        <fullName evidence="3">DUF177 domain-containing protein</fullName>
    </recommendedName>
</protein>
<name>A0A9C7G861_9BACI</name>
<organism evidence="1 2">
    <name type="scientific">Pseudoneobacillus rhizosphaerae</name>
    <dbReference type="NCBI Taxonomy" id="2880968"/>
    <lineage>
        <taxon>Bacteria</taxon>
        <taxon>Bacillati</taxon>
        <taxon>Bacillota</taxon>
        <taxon>Bacilli</taxon>
        <taxon>Bacillales</taxon>
        <taxon>Bacillaceae</taxon>
        <taxon>Pseudoneobacillus</taxon>
    </lineage>
</organism>
<proteinExistence type="predicted"/>
<dbReference type="Pfam" id="PF02620">
    <property type="entry name" value="YceD"/>
    <property type="match status" value="1"/>
</dbReference>
<reference evidence="1" key="1">
    <citation type="submission" date="2021-10" db="EMBL/GenBank/DDBJ databases">
        <authorList>
            <person name="Criscuolo A."/>
        </authorList>
    </citation>
    <scope>NUCLEOTIDE SEQUENCE</scope>
    <source>
        <strain evidence="1">CIP111885</strain>
    </source>
</reference>
<comment type="caution">
    <text evidence="1">The sequence shown here is derived from an EMBL/GenBank/DDBJ whole genome shotgun (WGS) entry which is preliminary data.</text>
</comment>
<dbReference type="InterPro" id="IPR003772">
    <property type="entry name" value="YceD"/>
</dbReference>
<accession>A0A9C7G861</accession>